<dbReference type="EMBL" id="VZUQ01000086">
    <property type="protein sequence ID" value="KAB1176633.1"/>
    <property type="molecule type" value="Genomic_DNA"/>
</dbReference>
<dbReference type="Proteomes" id="UP000533429">
    <property type="component" value="Unassembled WGS sequence"/>
</dbReference>
<dbReference type="Proteomes" id="UP000480943">
    <property type="component" value="Unassembled WGS sequence"/>
</dbReference>
<gene>
    <name evidence="2" type="ORF">F6450_18105</name>
    <name evidence="3" type="ORF">HWA77_10995</name>
</gene>
<reference evidence="3 5" key="2">
    <citation type="submission" date="2020-06" db="EMBL/GenBank/DDBJ databases">
        <title>Photobacterium damselae subsp. damselae comparative genomics.</title>
        <authorList>
            <person name="Osorio C.R."/>
        </authorList>
    </citation>
    <scope>NUCLEOTIDE SEQUENCE [LARGE SCALE GENOMIC DNA]</scope>
    <source>
        <strain evidence="3 5">TW250/03</strain>
    </source>
</reference>
<comment type="caution">
    <text evidence="3">The sequence shown here is derived from an EMBL/GenBank/DDBJ whole genome shotgun (WGS) entry which is preliminary data.</text>
</comment>
<feature type="compositionally biased region" description="Basic residues" evidence="1">
    <location>
        <begin position="13"/>
        <end position="25"/>
    </location>
</feature>
<evidence type="ECO:0000313" key="5">
    <source>
        <dbReference type="Proteomes" id="UP000533429"/>
    </source>
</evidence>
<proteinExistence type="predicted"/>
<dbReference type="RefSeq" id="WP_106341080.1">
    <property type="nucleotide sequence ID" value="NZ_PVXI01000151.1"/>
</dbReference>
<dbReference type="AlphaFoldDB" id="A0A850QZL3"/>
<name>A0A850QZL3_PHODD</name>
<evidence type="ECO:0000313" key="4">
    <source>
        <dbReference type="Proteomes" id="UP000480943"/>
    </source>
</evidence>
<feature type="region of interest" description="Disordered" evidence="1">
    <location>
        <begin position="1"/>
        <end position="42"/>
    </location>
</feature>
<reference evidence="2 4" key="1">
    <citation type="submission" date="2019-09" db="EMBL/GenBank/DDBJ databases">
        <title>Photobacterium damselae subsp. damselae CDC-2227-81, a human clinical isolate.</title>
        <authorList>
            <person name="Osorio C.R."/>
        </authorList>
    </citation>
    <scope>NUCLEOTIDE SEQUENCE [LARGE SCALE GENOMIC DNA]</scope>
    <source>
        <strain evidence="2 4">CDC-2227-81</strain>
    </source>
</reference>
<dbReference type="EMBL" id="JABXOR010000683">
    <property type="protein sequence ID" value="NVP00739.1"/>
    <property type="molecule type" value="Genomic_DNA"/>
</dbReference>
<evidence type="ECO:0000256" key="1">
    <source>
        <dbReference type="SAM" id="MobiDB-lite"/>
    </source>
</evidence>
<organism evidence="3 5">
    <name type="scientific">Photobacterium damselae subsp. damselae</name>
    <name type="common">Listonella damsela</name>
    <dbReference type="NCBI Taxonomy" id="85581"/>
    <lineage>
        <taxon>Bacteria</taxon>
        <taxon>Pseudomonadati</taxon>
        <taxon>Pseudomonadota</taxon>
        <taxon>Gammaproteobacteria</taxon>
        <taxon>Vibrionales</taxon>
        <taxon>Vibrionaceae</taxon>
        <taxon>Photobacterium</taxon>
    </lineage>
</organism>
<sequence>MADTNTDKQAPSTHRKPRTRGKKAAAQKPIATDPQSTEPRKPFVFEQTRKAMPYALNAKSTTVLDYLNRNGGRATGAFQRIAALSQLTQLHSETRTRLKEWFDCRLALSQGEITKYEAMVVSCKEDVVIEPLGIVVPESFTYTIEVTHPIFWRCIGIIEAVDRNVAEFENMWIAGLIDDDVMMESRRNGLTIITDLVTSIYQITNASRDRKGGLYSPVDFKEIMAALSPKEQEE</sequence>
<evidence type="ECO:0000313" key="3">
    <source>
        <dbReference type="EMBL" id="NVP00739.1"/>
    </source>
</evidence>
<accession>A0A850QZL3</accession>
<protein>
    <submittedName>
        <fullName evidence="3">Uncharacterized protein</fullName>
    </submittedName>
</protein>
<evidence type="ECO:0000313" key="2">
    <source>
        <dbReference type="EMBL" id="KAB1176633.1"/>
    </source>
</evidence>